<protein>
    <recommendedName>
        <fullName evidence="1">MULE transposase domain-containing protein</fullName>
    </recommendedName>
</protein>
<comment type="caution">
    <text evidence="2">The sequence shown here is derived from an EMBL/GenBank/DDBJ whole genome shotgun (WGS) entry which is preliminary data.</text>
</comment>
<dbReference type="SUPFAM" id="SSF50978">
    <property type="entry name" value="WD40 repeat-like"/>
    <property type="match status" value="1"/>
</dbReference>
<dbReference type="EMBL" id="CAJOBC010002746">
    <property type="protein sequence ID" value="CAF3749058.1"/>
    <property type="molecule type" value="Genomic_DNA"/>
</dbReference>
<dbReference type="Proteomes" id="UP000681722">
    <property type="component" value="Unassembled WGS sequence"/>
</dbReference>
<gene>
    <name evidence="2" type="ORF">GPM918_LOCUS12504</name>
    <name evidence="3" type="ORF">SRO942_LOCUS12504</name>
</gene>
<evidence type="ECO:0000259" key="1">
    <source>
        <dbReference type="Pfam" id="PF10551"/>
    </source>
</evidence>
<dbReference type="EMBL" id="CAJNOQ010002746">
    <property type="protein sequence ID" value="CAF0976196.1"/>
    <property type="molecule type" value="Genomic_DNA"/>
</dbReference>
<dbReference type="AlphaFoldDB" id="A0A814F3R1"/>
<dbReference type="Proteomes" id="UP000663829">
    <property type="component" value="Unassembled WGS sequence"/>
</dbReference>
<evidence type="ECO:0000313" key="2">
    <source>
        <dbReference type="EMBL" id="CAF0976196.1"/>
    </source>
</evidence>
<feature type="domain" description="MULE transposase" evidence="1">
    <location>
        <begin position="431"/>
        <end position="528"/>
    </location>
</feature>
<keyword evidence="4" id="KW-1185">Reference proteome</keyword>
<organism evidence="2 4">
    <name type="scientific">Didymodactylos carnosus</name>
    <dbReference type="NCBI Taxonomy" id="1234261"/>
    <lineage>
        <taxon>Eukaryota</taxon>
        <taxon>Metazoa</taxon>
        <taxon>Spiralia</taxon>
        <taxon>Gnathifera</taxon>
        <taxon>Rotifera</taxon>
        <taxon>Eurotatoria</taxon>
        <taxon>Bdelloidea</taxon>
        <taxon>Philodinida</taxon>
        <taxon>Philodinidae</taxon>
        <taxon>Didymodactylos</taxon>
    </lineage>
</organism>
<dbReference type="InterPro" id="IPR018289">
    <property type="entry name" value="MULE_transposase_dom"/>
</dbReference>
<dbReference type="OrthoDB" id="10033114at2759"/>
<name>A0A814F3R1_9BILA</name>
<evidence type="ECO:0000313" key="4">
    <source>
        <dbReference type="Proteomes" id="UP000663829"/>
    </source>
</evidence>
<dbReference type="InterPro" id="IPR036322">
    <property type="entry name" value="WD40_repeat_dom_sf"/>
</dbReference>
<sequence length="703" mass="80592">MKSMVDSKQKSFIDSSTQRQEEVTQLFRTRKKPMLMAKLNELNETLKQCDLPNGGEVLSEDKLPVANDDGISIHELTVIKKTEEKNMQTDLQMIDIASAISKGADMCGFIAPLNVFDESEYDASDVSSSLSENQVDISLFRSNNTMFIAYTVDILASDGQGILYSSEDSNLLVYQYCDKEFETTSAWYHSSIVDMIWCSNVNAYLCSTLDGIYIVRFNLLAYTIDFNAAHMKKFGEGSISFCVDDNIFASLNTPKQRNYAVFRVTFCDINSWEEIRTIMLGSCDKDEEVEIRSDTNGNLFISSGLNMLWIVKETGKKCSGIDDNDTHYPMHDPKLLVNVLNCVNSIKKRVLEEPTTPIPQIYDQQVKKFRRENGSAATVPVFDSIRQSLYSTRLSVFPLLPKTLQSLVIPQQMACFYSMASLEILGKSQHWNADGTFRTAPKIFYQSYSIHTWDKLSMKPIVHAALPNKNEASYEILLDRLLSYATQQNVALNPQSILIDFQVASWNAFSHKFPTAMVKGCHFHFAQNKWKKIRKYSLAKLILNTDNSRRQLAKLMAPTEVNEAFSSLIESFSELGDKCIKLTDYVLKTPRTNNHVGGYHRQLNSHCEIHPHLWAWIHYIQESEESTMSRYEQERAQQRITRPRKRKTVNNDLRLTEAKKNYFNGRLDLEDYQAILRSLSYRYIVVLDNDSNSKDDDKYEPKI</sequence>
<accession>A0A814F3R1</accession>
<evidence type="ECO:0000313" key="3">
    <source>
        <dbReference type="EMBL" id="CAF3749058.1"/>
    </source>
</evidence>
<dbReference type="Pfam" id="PF10551">
    <property type="entry name" value="MULE"/>
    <property type="match status" value="1"/>
</dbReference>
<reference evidence="2" key="1">
    <citation type="submission" date="2021-02" db="EMBL/GenBank/DDBJ databases">
        <authorList>
            <person name="Nowell W R."/>
        </authorList>
    </citation>
    <scope>NUCLEOTIDE SEQUENCE</scope>
</reference>
<proteinExistence type="predicted"/>